<dbReference type="AlphaFoldDB" id="A0A0H5Q1V3"/>
<sequence>METRSVFNGPSRKKKGRSNLEARTSKEEARNILYRLHETIAQMYREAAEIREASQRAADDAEAMADDAATVLELLEVQSIDYKRESGSTIHATRFPAYCPICSTELRENAAKTGEVDSTLRR</sequence>
<proteinExistence type="predicted"/>
<evidence type="ECO:0000313" key="2">
    <source>
        <dbReference type="EMBL" id="CRY95848.1"/>
    </source>
</evidence>
<reference evidence="2" key="2">
    <citation type="submission" date="2015-07" db="EMBL/GenBank/DDBJ databases">
        <title>Plasmids, circular viruses and viroids from rat gut.</title>
        <authorList>
            <person name="Jorgensen T.J."/>
            <person name="Hansen M.A."/>
            <person name="Xu Z."/>
            <person name="Tabak M.A."/>
            <person name="Sorensen S.J."/>
            <person name="Hansen L.H."/>
        </authorList>
    </citation>
    <scope>NUCLEOTIDE SEQUENCE</scope>
    <source>
        <strain evidence="2">RGFK0792</strain>
    </source>
</reference>
<reference evidence="2" key="1">
    <citation type="submission" date="2015-06" db="EMBL/GenBank/DDBJ databases">
        <authorList>
            <person name="Joergensen T."/>
        </authorList>
    </citation>
    <scope>NUCLEOTIDE SEQUENCE</scope>
    <source>
        <strain evidence="2">RGFK0792</strain>
    </source>
</reference>
<feature type="region of interest" description="Disordered" evidence="1">
    <location>
        <begin position="1"/>
        <end position="25"/>
    </location>
</feature>
<name>A0A0H5Q1V3_9ZZZZ</name>
<protein>
    <submittedName>
        <fullName evidence="2">Uncharacterized protein</fullName>
    </submittedName>
</protein>
<dbReference type="EMBL" id="LN853400">
    <property type="protein sequence ID" value="CRY95848.1"/>
    <property type="molecule type" value="Genomic_DNA"/>
</dbReference>
<organism evidence="2">
    <name type="scientific">uncultured prokaryote</name>
    <dbReference type="NCBI Taxonomy" id="198431"/>
    <lineage>
        <taxon>unclassified sequences</taxon>
        <taxon>environmental samples</taxon>
    </lineage>
</organism>
<evidence type="ECO:0000256" key="1">
    <source>
        <dbReference type="SAM" id="MobiDB-lite"/>
    </source>
</evidence>
<accession>A0A0H5Q1V3</accession>